<dbReference type="Proteomes" id="UP000691718">
    <property type="component" value="Unassembled WGS sequence"/>
</dbReference>
<gene>
    <name evidence="3" type="ORF">PAPOLLO_LOCUS23054</name>
</gene>
<reference evidence="3" key="1">
    <citation type="submission" date="2021-04" db="EMBL/GenBank/DDBJ databases">
        <authorList>
            <person name="Tunstrom K."/>
        </authorList>
    </citation>
    <scope>NUCLEOTIDE SEQUENCE</scope>
</reference>
<evidence type="ECO:0000259" key="2">
    <source>
        <dbReference type="Pfam" id="PF03221"/>
    </source>
</evidence>
<dbReference type="InterPro" id="IPR006600">
    <property type="entry name" value="HTH_CenpB_DNA-bd_dom"/>
</dbReference>
<evidence type="ECO:0000313" key="4">
    <source>
        <dbReference type="Proteomes" id="UP000691718"/>
    </source>
</evidence>
<keyword evidence="4" id="KW-1185">Reference proteome</keyword>
<dbReference type="Pfam" id="PF03221">
    <property type="entry name" value="HTH_Tnp_Tc5"/>
    <property type="match status" value="1"/>
</dbReference>
<proteinExistence type="predicted"/>
<sequence length="112" mass="13159">MGYLKVTKHFGLPKRSLELYVKKDANPEVLVKVHMGRAPALPDHLEAELEKYCKELDQQFYGLRLKDIKHMAFRFAIKNYLKHLFSLTKECAGKKWLRGFMSRHPDLSVRTL</sequence>
<feature type="domain" description="HTH CENPB-type" evidence="2">
    <location>
        <begin position="44"/>
        <end position="109"/>
    </location>
</feature>
<accession>A0A8S3XWZ5</accession>
<evidence type="ECO:0000256" key="1">
    <source>
        <dbReference type="ARBA" id="ARBA00023125"/>
    </source>
</evidence>
<dbReference type="GO" id="GO:0003677">
    <property type="term" value="F:DNA binding"/>
    <property type="evidence" value="ECO:0007669"/>
    <property type="project" value="UniProtKB-KW"/>
</dbReference>
<dbReference type="AlphaFoldDB" id="A0A8S3XWZ5"/>
<evidence type="ECO:0000313" key="3">
    <source>
        <dbReference type="EMBL" id="CAG5044458.1"/>
    </source>
</evidence>
<keyword evidence="1" id="KW-0238">DNA-binding</keyword>
<dbReference type="OrthoDB" id="6115549at2759"/>
<protein>
    <submittedName>
        <fullName evidence="3">(apollo) hypothetical protein</fullName>
    </submittedName>
</protein>
<dbReference type="EMBL" id="CAJQZP010001411">
    <property type="protein sequence ID" value="CAG5044458.1"/>
    <property type="molecule type" value="Genomic_DNA"/>
</dbReference>
<comment type="caution">
    <text evidence="3">The sequence shown here is derived from an EMBL/GenBank/DDBJ whole genome shotgun (WGS) entry which is preliminary data.</text>
</comment>
<organism evidence="3 4">
    <name type="scientific">Parnassius apollo</name>
    <name type="common">Apollo butterfly</name>
    <name type="synonym">Papilio apollo</name>
    <dbReference type="NCBI Taxonomy" id="110799"/>
    <lineage>
        <taxon>Eukaryota</taxon>
        <taxon>Metazoa</taxon>
        <taxon>Ecdysozoa</taxon>
        <taxon>Arthropoda</taxon>
        <taxon>Hexapoda</taxon>
        <taxon>Insecta</taxon>
        <taxon>Pterygota</taxon>
        <taxon>Neoptera</taxon>
        <taxon>Endopterygota</taxon>
        <taxon>Lepidoptera</taxon>
        <taxon>Glossata</taxon>
        <taxon>Ditrysia</taxon>
        <taxon>Papilionoidea</taxon>
        <taxon>Papilionidae</taxon>
        <taxon>Parnassiinae</taxon>
        <taxon>Parnassini</taxon>
        <taxon>Parnassius</taxon>
        <taxon>Parnassius</taxon>
    </lineage>
</organism>
<name>A0A8S3XWZ5_PARAO</name>